<proteinExistence type="predicted"/>
<dbReference type="EMBL" id="MK500588">
    <property type="protein sequence ID" value="QBK92874.1"/>
    <property type="molecule type" value="Genomic_DNA"/>
</dbReference>
<evidence type="ECO:0008006" key="2">
    <source>
        <dbReference type="Google" id="ProtNLM"/>
    </source>
</evidence>
<dbReference type="Gene3D" id="1.20.1280.50">
    <property type="match status" value="1"/>
</dbReference>
<gene>
    <name evidence="1" type="ORF">LCPAC403_00080</name>
</gene>
<organism evidence="1">
    <name type="scientific">Pithovirus LCPAC403</name>
    <dbReference type="NCBI Taxonomy" id="2506596"/>
    <lineage>
        <taxon>Viruses</taxon>
        <taxon>Pithoviruses</taxon>
    </lineage>
</organism>
<dbReference type="SUPFAM" id="SSF81383">
    <property type="entry name" value="F-box domain"/>
    <property type="match status" value="1"/>
</dbReference>
<evidence type="ECO:0000313" key="1">
    <source>
        <dbReference type="EMBL" id="QBK92874.1"/>
    </source>
</evidence>
<accession>A0A481ZAF0</accession>
<name>A0A481ZAF0_9VIRU</name>
<reference evidence="1" key="1">
    <citation type="journal article" date="2019" name="MBio">
        <title>Virus Genomes from Deep Sea Sediments Expand the Ocean Megavirome and Support Independent Origins of Viral Gigantism.</title>
        <authorList>
            <person name="Backstrom D."/>
            <person name="Yutin N."/>
            <person name="Jorgensen S.L."/>
            <person name="Dharamshi J."/>
            <person name="Homa F."/>
            <person name="Zaremba-Niedwiedzka K."/>
            <person name="Spang A."/>
            <person name="Wolf Y.I."/>
            <person name="Koonin E.V."/>
            <person name="Ettema T.J."/>
        </authorList>
    </citation>
    <scope>NUCLEOTIDE SEQUENCE</scope>
</reference>
<dbReference type="InterPro" id="IPR036047">
    <property type="entry name" value="F-box-like_dom_sf"/>
</dbReference>
<protein>
    <recommendedName>
        <fullName evidence="2">F-box domain-containing protein</fullName>
    </recommendedName>
</protein>
<sequence>MVHFSRYGIKALSSDEIENIFTFLTPKETSKVCATNTQFNVVCDRESLWRNKVKRCYGVKEEMRGRSWRDMAKIFFTRDMIDLGKKWVNGMTYLEILEDADKRGSESLVYIHYWKNEYLKKAFNNDSLAIDVFYSDIQYLAETLPDLLNRKITKEDMIKIFEILTRELNVISAAVAVRYYSYPDLPAVVELEAIRNLRPDLAEYTGAVRKMTDEYSVAIDDLFDYLPYLINYSSCDDDYLHNVIYPDIGGAF</sequence>